<dbReference type="GO" id="GO:0032259">
    <property type="term" value="P:methylation"/>
    <property type="evidence" value="ECO:0007669"/>
    <property type="project" value="UniProtKB-KW"/>
</dbReference>
<keyword evidence="3" id="KW-1185">Reference proteome</keyword>
<dbReference type="EMBL" id="JACHMN010000002">
    <property type="protein sequence ID" value="MBB5871601.1"/>
    <property type="molecule type" value="Genomic_DNA"/>
</dbReference>
<name>A0A841BY53_9ACTN</name>
<dbReference type="GO" id="GO:0008168">
    <property type="term" value="F:methyltransferase activity"/>
    <property type="evidence" value="ECO:0007669"/>
    <property type="project" value="UniProtKB-KW"/>
</dbReference>
<dbReference type="InterPro" id="IPR029063">
    <property type="entry name" value="SAM-dependent_MTases_sf"/>
</dbReference>
<proteinExistence type="predicted"/>
<dbReference type="AlphaFoldDB" id="A0A841BY53"/>
<gene>
    <name evidence="2" type="ORF">F4553_004980</name>
</gene>
<keyword evidence="2" id="KW-0489">Methyltransferase</keyword>
<keyword evidence="2" id="KW-0808">Transferase</keyword>
<dbReference type="RefSeq" id="WP_246466519.1">
    <property type="nucleotide sequence ID" value="NZ_JACHMN010000002.1"/>
</dbReference>
<organism evidence="2 3">
    <name type="scientific">Allocatelliglobosispora scoriae</name>
    <dbReference type="NCBI Taxonomy" id="643052"/>
    <lineage>
        <taxon>Bacteria</taxon>
        <taxon>Bacillati</taxon>
        <taxon>Actinomycetota</taxon>
        <taxon>Actinomycetes</taxon>
        <taxon>Micromonosporales</taxon>
        <taxon>Micromonosporaceae</taxon>
        <taxon>Allocatelliglobosispora</taxon>
    </lineage>
</organism>
<comment type="caution">
    <text evidence="2">The sequence shown here is derived from an EMBL/GenBank/DDBJ whole genome shotgun (WGS) entry which is preliminary data.</text>
</comment>
<dbReference type="Gene3D" id="3.40.50.150">
    <property type="entry name" value="Vaccinia Virus protein VP39"/>
    <property type="match status" value="1"/>
</dbReference>
<evidence type="ECO:0000313" key="3">
    <source>
        <dbReference type="Proteomes" id="UP000587527"/>
    </source>
</evidence>
<protein>
    <submittedName>
        <fullName evidence="2">SAM-dependent methyltransferase</fullName>
    </submittedName>
</protein>
<accession>A0A841BY53</accession>
<evidence type="ECO:0000256" key="1">
    <source>
        <dbReference type="SAM" id="MobiDB-lite"/>
    </source>
</evidence>
<feature type="compositionally biased region" description="Low complexity" evidence="1">
    <location>
        <begin position="263"/>
        <end position="277"/>
    </location>
</feature>
<sequence length="289" mass="32451">MRTDYTEIFRDAANVEKYENVVYAPDSYASAVNRRQRDYLRGLARRAFPYRRPVQHDFACGTGRAIRILHGLVRGAHGYDTSQAMLDKAHEVGAYAQLHRIAEDGEGPLPVATESPAIVTVFRLLLNVDDSVRDRAIAFAAKALPHYDAGLLIVENHGNRSSLRHLRHRRHDTCPWFAELSHEQITELLDRHGFTVVERRGFSLFTQGWYGRGWLRPFASLIDDVVARTGLFNGSAVNVLYIARRTRPTLGTMPVGATDPMLDALPDAPLPDDAATPPRKPVDRDGESW</sequence>
<feature type="region of interest" description="Disordered" evidence="1">
    <location>
        <begin position="263"/>
        <end position="289"/>
    </location>
</feature>
<dbReference type="SUPFAM" id="SSF53335">
    <property type="entry name" value="S-adenosyl-L-methionine-dependent methyltransferases"/>
    <property type="match status" value="1"/>
</dbReference>
<evidence type="ECO:0000313" key="2">
    <source>
        <dbReference type="EMBL" id="MBB5871601.1"/>
    </source>
</evidence>
<reference evidence="2 3" key="1">
    <citation type="submission" date="2020-08" db="EMBL/GenBank/DDBJ databases">
        <title>Sequencing the genomes of 1000 actinobacteria strains.</title>
        <authorList>
            <person name="Klenk H.-P."/>
        </authorList>
    </citation>
    <scope>NUCLEOTIDE SEQUENCE [LARGE SCALE GENOMIC DNA]</scope>
    <source>
        <strain evidence="2 3">DSM 45362</strain>
    </source>
</reference>
<feature type="compositionally biased region" description="Basic and acidic residues" evidence="1">
    <location>
        <begin position="280"/>
        <end position="289"/>
    </location>
</feature>
<dbReference type="Proteomes" id="UP000587527">
    <property type="component" value="Unassembled WGS sequence"/>
</dbReference>